<dbReference type="Proteomes" id="UP001519460">
    <property type="component" value="Unassembled WGS sequence"/>
</dbReference>
<reference evidence="1 2" key="1">
    <citation type="journal article" date="2023" name="Sci. Data">
        <title>Genome assembly of the Korean intertidal mud-creeper Batillaria attramentaria.</title>
        <authorList>
            <person name="Patra A.K."/>
            <person name="Ho P.T."/>
            <person name="Jun S."/>
            <person name="Lee S.J."/>
            <person name="Kim Y."/>
            <person name="Won Y.J."/>
        </authorList>
    </citation>
    <scope>NUCLEOTIDE SEQUENCE [LARGE SCALE GENOMIC DNA]</scope>
    <source>
        <strain evidence="1">Wonlab-2016</strain>
    </source>
</reference>
<gene>
    <name evidence="1" type="ORF">BaRGS_00021788</name>
</gene>
<comment type="caution">
    <text evidence="1">The sequence shown here is derived from an EMBL/GenBank/DDBJ whole genome shotgun (WGS) entry which is preliminary data.</text>
</comment>
<evidence type="ECO:0000313" key="2">
    <source>
        <dbReference type="Proteomes" id="UP001519460"/>
    </source>
</evidence>
<organism evidence="1 2">
    <name type="scientific">Batillaria attramentaria</name>
    <dbReference type="NCBI Taxonomy" id="370345"/>
    <lineage>
        <taxon>Eukaryota</taxon>
        <taxon>Metazoa</taxon>
        <taxon>Spiralia</taxon>
        <taxon>Lophotrochozoa</taxon>
        <taxon>Mollusca</taxon>
        <taxon>Gastropoda</taxon>
        <taxon>Caenogastropoda</taxon>
        <taxon>Sorbeoconcha</taxon>
        <taxon>Cerithioidea</taxon>
        <taxon>Batillariidae</taxon>
        <taxon>Batillaria</taxon>
    </lineage>
</organism>
<protein>
    <submittedName>
        <fullName evidence="1">Uncharacterized protein</fullName>
    </submittedName>
</protein>
<accession>A0ABD0KJ73</accession>
<evidence type="ECO:0000313" key="1">
    <source>
        <dbReference type="EMBL" id="KAK7486972.1"/>
    </source>
</evidence>
<name>A0ABD0KJ73_9CAEN</name>
<keyword evidence="2" id="KW-1185">Reference proteome</keyword>
<sequence length="88" mass="10167">MAHLVRLRSQLFPLVQKTQREINEEADAKRDLRDLLALCHWPRRTLQQASESPSPFVGKGSATRHQWFIATLTFGRECLEWMGGCQTD</sequence>
<dbReference type="AlphaFoldDB" id="A0ABD0KJ73"/>
<proteinExistence type="predicted"/>
<dbReference type="EMBL" id="JACVVK020000171">
    <property type="protein sequence ID" value="KAK7486972.1"/>
    <property type="molecule type" value="Genomic_DNA"/>
</dbReference>